<dbReference type="GO" id="GO:0009253">
    <property type="term" value="P:peptidoglycan catabolic process"/>
    <property type="evidence" value="ECO:0007669"/>
    <property type="project" value="InterPro"/>
</dbReference>
<dbReference type="CDD" id="cd02696">
    <property type="entry name" value="MurNAc-LAA"/>
    <property type="match status" value="1"/>
</dbReference>
<evidence type="ECO:0000259" key="2">
    <source>
        <dbReference type="SMART" id="SM00646"/>
    </source>
</evidence>
<dbReference type="AlphaFoldDB" id="A0A2U1JK17"/>
<dbReference type="SMART" id="SM00646">
    <property type="entry name" value="Ami_3"/>
    <property type="match status" value="1"/>
</dbReference>
<comment type="caution">
    <text evidence="3">The sequence shown here is derived from an EMBL/GenBank/DDBJ whole genome shotgun (WGS) entry which is preliminary data.</text>
</comment>
<gene>
    <name evidence="3" type="ORF">DCC39_18060</name>
</gene>
<dbReference type="Proteomes" id="UP000245998">
    <property type="component" value="Unassembled WGS sequence"/>
</dbReference>
<keyword evidence="4" id="KW-1185">Reference proteome</keyword>
<organism evidence="3 4">
    <name type="scientific">Pueribacillus theae</name>
    <dbReference type="NCBI Taxonomy" id="2171751"/>
    <lineage>
        <taxon>Bacteria</taxon>
        <taxon>Bacillati</taxon>
        <taxon>Bacillota</taxon>
        <taxon>Bacilli</taxon>
        <taxon>Bacillales</taxon>
        <taxon>Bacillaceae</taxon>
        <taxon>Pueribacillus</taxon>
    </lineage>
</organism>
<evidence type="ECO:0000313" key="4">
    <source>
        <dbReference type="Proteomes" id="UP000245998"/>
    </source>
</evidence>
<dbReference type="PANTHER" id="PTHR30404:SF8">
    <property type="entry name" value="AUTOLYSIN PH-RELATED"/>
    <property type="match status" value="1"/>
</dbReference>
<proteinExistence type="predicted"/>
<dbReference type="SUPFAM" id="SSF53187">
    <property type="entry name" value="Zn-dependent exopeptidases"/>
    <property type="match status" value="1"/>
</dbReference>
<sequence>MSDAKSVALFYFVKERVSMKTIYFCAGHGKHTPGKRSPSGKFEEREWFFNNEVALAFEKQMKLYEGVSLHRTDDRTGERDVPLAERTNKANRAGADIYISFHHNAYQSKWGNHTGVETFYHAGSTKGKALAQAVHPSVVKAYGLKDRGLKTNNLHITRETKMPAILIEGGFMDSTIDIERLRDKSILCNAGKMIADAVAKHLGLKKKSENSSPAVKSPSQPNKPASPKPSKPESASLTVDGKWGSDTTRALQKALGTTVDGIISNQPRNDVTNALYGGITWGSQGSPMIRALQRKVGAKADGKLGPETIRKLQKYLGTPVDGVISRPSSTMVKELQRRLNKGNF</sequence>
<dbReference type="OrthoDB" id="9763643at2"/>
<reference evidence="3 4" key="1">
    <citation type="submission" date="2018-04" db="EMBL/GenBank/DDBJ databases">
        <title>Camelliibacillus theae gen. nov., sp. nov., isolated from Pu'er tea.</title>
        <authorList>
            <person name="Niu L."/>
        </authorList>
    </citation>
    <scope>NUCLEOTIDE SEQUENCE [LARGE SCALE GENOMIC DNA]</scope>
    <source>
        <strain evidence="3 4">T8</strain>
    </source>
</reference>
<dbReference type="Gene3D" id="1.10.101.10">
    <property type="entry name" value="PGBD-like superfamily/PGBD"/>
    <property type="match status" value="1"/>
</dbReference>
<dbReference type="PANTHER" id="PTHR30404">
    <property type="entry name" value="N-ACETYLMURAMOYL-L-ALANINE AMIDASE"/>
    <property type="match status" value="1"/>
</dbReference>
<dbReference type="Pfam" id="PF01520">
    <property type="entry name" value="Amidase_3"/>
    <property type="match status" value="1"/>
</dbReference>
<dbReference type="GO" id="GO:0008745">
    <property type="term" value="F:N-acetylmuramoyl-L-alanine amidase activity"/>
    <property type="evidence" value="ECO:0007669"/>
    <property type="project" value="InterPro"/>
</dbReference>
<feature type="domain" description="MurNAc-LAA" evidence="2">
    <location>
        <begin position="87"/>
        <end position="199"/>
    </location>
</feature>
<dbReference type="InterPro" id="IPR050695">
    <property type="entry name" value="N-acetylmuramoyl_amidase_3"/>
</dbReference>
<dbReference type="InterPro" id="IPR036366">
    <property type="entry name" value="PGBDSf"/>
</dbReference>
<dbReference type="GO" id="GO:0030288">
    <property type="term" value="C:outer membrane-bounded periplasmic space"/>
    <property type="evidence" value="ECO:0007669"/>
    <property type="project" value="TreeGrafter"/>
</dbReference>
<dbReference type="InterPro" id="IPR002508">
    <property type="entry name" value="MurNAc-LAA_cat"/>
</dbReference>
<protein>
    <recommendedName>
        <fullName evidence="2">MurNAc-LAA domain-containing protein</fullName>
    </recommendedName>
</protein>
<name>A0A2U1JK17_9BACI</name>
<accession>A0A2U1JK17</accession>
<dbReference type="Gene3D" id="3.40.630.40">
    <property type="entry name" value="Zn-dependent exopeptidases"/>
    <property type="match status" value="1"/>
</dbReference>
<evidence type="ECO:0000313" key="3">
    <source>
        <dbReference type="EMBL" id="PWA05491.1"/>
    </source>
</evidence>
<evidence type="ECO:0000256" key="1">
    <source>
        <dbReference type="SAM" id="MobiDB-lite"/>
    </source>
</evidence>
<feature type="region of interest" description="Disordered" evidence="1">
    <location>
        <begin position="205"/>
        <end position="243"/>
    </location>
</feature>
<dbReference type="EMBL" id="QCZG01000069">
    <property type="protein sequence ID" value="PWA05491.1"/>
    <property type="molecule type" value="Genomic_DNA"/>
</dbReference>